<dbReference type="EMBL" id="JBEGDG010000015">
    <property type="protein sequence ID" value="MEQ6356545.1"/>
    <property type="molecule type" value="Genomic_DNA"/>
</dbReference>
<evidence type="ECO:0000313" key="1">
    <source>
        <dbReference type="EMBL" id="MEQ6356545.1"/>
    </source>
</evidence>
<gene>
    <name evidence="1" type="ORF">ABNX05_18135</name>
</gene>
<name>A0ABV1MVK9_9BACI</name>
<accession>A0ABV1MVK9</accession>
<protein>
    <submittedName>
        <fullName evidence="1">Uncharacterized protein</fullName>
    </submittedName>
</protein>
<sequence>MIAKLDYLNYMHSLKGSIFKILPLYEEGVSTLPDHINSVIFEVHNVKEITPEYDGAWIVQTHAILNGLLKECIKEDNKPFIKSKVFGTIDTIEKQIKKLEQE</sequence>
<keyword evidence="2" id="KW-1185">Reference proteome</keyword>
<dbReference type="RefSeq" id="WP_349660990.1">
    <property type="nucleotide sequence ID" value="NZ_JBEGDG010000015.1"/>
</dbReference>
<evidence type="ECO:0000313" key="2">
    <source>
        <dbReference type="Proteomes" id="UP001478862"/>
    </source>
</evidence>
<proteinExistence type="predicted"/>
<reference evidence="1 2" key="1">
    <citation type="submission" date="2024-06" db="EMBL/GenBank/DDBJ databases">
        <title>Lysinibacillus zambalefons sp. nov., a Novel Firmicute Isolated from the Poon Bato Zambales Hyperalkaline Spring.</title>
        <authorList>
            <person name="Aja J.A."/>
            <person name="Lazaro J.E.H."/>
            <person name="Llorin L.D."/>
            <person name="Lim K.R."/>
            <person name="Teodosio J."/>
            <person name="Dalisay D.S."/>
        </authorList>
    </citation>
    <scope>NUCLEOTIDE SEQUENCE [LARGE SCALE GENOMIC DNA]</scope>
    <source>
        <strain evidence="1 2">M3</strain>
    </source>
</reference>
<dbReference type="Proteomes" id="UP001478862">
    <property type="component" value="Unassembled WGS sequence"/>
</dbReference>
<organism evidence="1 2">
    <name type="scientific">Lysinibacillus zambalensis</name>
    <dbReference type="NCBI Taxonomy" id="3160866"/>
    <lineage>
        <taxon>Bacteria</taxon>
        <taxon>Bacillati</taxon>
        <taxon>Bacillota</taxon>
        <taxon>Bacilli</taxon>
        <taxon>Bacillales</taxon>
        <taxon>Bacillaceae</taxon>
        <taxon>Lysinibacillus</taxon>
    </lineage>
</organism>
<comment type="caution">
    <text evidence="1">The sequence shown here is derived from an EMBL/GenBank/DDBJ whole genome shotgun (WGS) entry which is preliminary data.</text>
</comment>